<dbReference type="PANTHER" id="PTHR43480">
    <property type="entry name" value="ACYL-[ACYL-CARRIER-PROTEIN]--UDP-N-ACETYLGLUCOSAMINE O-ACYLTRANSFERASE"/>
    <property type="match status" value="1"/>
</dbReference>
<dbReference type="Pfam" id="PF25087">
    <property type="entry name" value="GMPPB_C"/>
    <property type="match status" value="1"/>
</dbReference>
<dbReference type="InterPro" id="IPR010137">
    <property type="entry name" value="Lipid_A_LpxA"/>
</dbReference>
<dbReference type="SUPFAM" id="SSF51161">
    <property type="entry name" value="Trimeric LpxA-like enzymes"/>
    <property type="match status" value="1"/>
</dbReference>
<keyword evidence="6 9" id="KW-0012">Acyltransferase</keyword>
<evidence type="ECO:0000256" key="2">
    <source>
        <dbReference type="ARBA" id="ARBA00022516"/>
    </source>
</evidence>
<dbReference type="InterPro" id="IPR029098">
    <property type="entry name" value="Acetyltransf_C"/>
</dbReference>
<evidence type="ECO:0000256" key="3">
    <source>
        <dbReference type="ARBA" id="ARBA00022556"/>
    </source>
</evidence>
<feature type="domain" description="UDP N-acetylglucosamine O-acyltransferase C-terminal" evidence="7">
    <location>
        <begin position="178"/>
        <end position="257"/>
    </location>
</feature>
<dbReference type="PROSITE" id="PS00101">
    <property type="entry name" value="HEXAPEP_TRANSFERASES"/>
    <property type="match status" value="1"/>
</dbReference>
<evidence type="ECO:0000256" key="6">
    <source>
        <dbReference type="ARBA" id="ARBA00023315"/>
    </source>
</evidence>
<dbReference type="GO" id="GO:0009245">
    <property type="term" value="P:lipid A biosynthetic process"/>
    <property type="evidence" value="ECO:0007669"/>
    <property type="project" value="UniProtKB-KW"/>
</dbReference>
<keyword evidence="3" id="KW-0441">Lipid A biosynthesis</keyword>
<evidence type="ECO:0000259" key="7">
    <source>
        <dbReference type="Pfam" id="PF13720"/>
    </source>
</evidence>
<dbReference type="PANTHER" id="PTHR43480:SF1">
    <property type="entry name" value="ACYL-[ACYL-CARRIER-PROTEIN]--UDP-N-ACETYLGLUCOSAMINE O-ACYLTRANSFERASE, MITOCHONDRIAL-RELATED"/>
    <property type="match status" value="1"/>
</dbReference>
<dbReference type="InterPro" id="IPR037157">
    <property type="entry name" value="Acetyltransf_C_sf"/>
</dbReference>
<dbReference type="Gene3D" id="1.20.1180.10">
    <property type="entry name" value="Udp N-acetylglucosamine O-acyltransferase, C-terminal domain"/>
    <property type="match status" value="1"/>
</dbReference>
<feature type="domain" description="Mannose-1-phosphate guanyltransferase C-terminal" evidence="8">
    <location>
        <begin position="7"/>
        <end position="101"/>
    </location>
</feature>
<dbReference type="NCBIfam" id="TIGR01852">
    <property type="entry name" value="lipid_A_lpxA"/>
    <property type="match status" value="1"/>
</dbReference>
<evidence type="ECO:0000256" key="1">
    <source>
        <dbReference type="ARBA" id="ARBA00022490"/>
    </source>
</evidence>
<evidence type="ECO:0000256" key="4">
    <source>
        <dbReference type="ARBA" id="ARBA00022679"/>
    </source>
</evidence>
<keyword evidence="4 9" id="KW-0808">Transferase</keyword>
<dbReference type="Gene3D" id="2.160.10.10">
    <property type="entry name" value="Hexapeptide repeat proteins"/>
    <property type="match status" value="1"/>
</dbReference>
<name>A0A3B0RJP7_9ZZZZ</name>
<dbReference type="GO" id="GO:0008780">
    <property type="term" value="F:acyl-[acyl-carrier-protein]-UDP-N-acetylglucosamine O-acyltransferase activity"/>
    <property type="evidence" value="ECO:0007669"/>
    <property type="project" value="UniProtKB-EC"/>
</dbReference>
<evidence type="ECO:0000313" key="9">
    <source>
        <dbReference type="EMBL" id="VAV93360.1"/>
    </source>
</evidence>
<dbReference type="InterPro" id="IPR018357">
    <property type="entry name" value="Hexapep_transf_CS"/>
</dbReference>
<dbReference type="InterPro" id="IPR056729">
    <property type="entry name" value="GMPPB_C"/>
</dbReference>
<protein>
    <submittedName>
        <fullName evidence="9">Acyl-[acyl-carrier-protein]--UDP-N-acetylglucosamine O-acyltransferase</fullName>
        <ecNumber evidence="9">2.3.1.129</ecNumber>
    </submittedName>
</protein>
<keyword evidence="2" id="KW-0444">Lipid biosynthesis</keyword>
<dbReference type="GO" id="GO:0016020">
    <property type="term" value="C:membrane"/>
    <property type="evidence" value="ECO:0007669"/>
    <property type="project" value="GOC"/>
</dbReference>
<keyword evidence="1" id="KW-0963">Cytoplasm</keyword>
<dbReference type="EMBL" id="UOEH01000113">
    <property type="protein sequence ID" value="VAV93360.1"/>
    <property type="molecule type" value="Genomic_DNA"/>
</dbReference>
<dbReference type="InterPro" id="IPR011004">
    <property type="entry name" value="Trimer_LpxA-like_sf"/>
</dbReference>
<organism evidence="9">
    <name type="scientific">hydrothermal vent metagenome</name>
    <dbReference type="NCBI Taxonomy" id="652676"/>
    <lineage>
        <taxon>unclassified sequences</taxon>
        <taxon>metagenomes</taxon>
        <taxon>ecological metagenomes</taxon>
    </lineage>
</organism>
<sequence>MRGMNIHPTAIIEDGAELGADVTIGPMCNIGPSVRLHDGVRLQRCVVVEGDTEIGARTVVHPFAVLGGPPQHLKHGGEDTKLIVGADVIVREHVTMNTGTVEGGGVTQVGDRGFFMIGSHVAHDCNIGSDVICSINVAVGGHVEVGEGAFLGGQSAIHQFCRIGDYAFVGGCAAVITDIIPYASAFGNHAQLAGLNIVGLKRRGLERSTIHDLRAAYKVLFGNHDTFKERVDRVREEFSHCDEVRRIVNFIDVDASRPLMTPRR</sequence>
<evidence type="ECO:0000259" key="8">
    <source>
        <dbReference type="Pfam" id="PF25087"/>
    </source>
</evidence>
<dbReference type="PIRSF" id="PIRSF000456">
    <property type="entry name" value="UDP-GlcNAc_acltr"/>
    <property type="match status" value="1"/>
</dbReference>
<dbReference type="CDD" id="cd03351">
    <property type="entry name" value="LbH_UDP-GlcNAc_AT"/>
    <property type="match status" value="1"/>
</dbReference>
<dbReference type="NCBIfam" id="NF003657">
    <property type="entry name" value="PRK05289.1"/>
    <property type="match status" value="1"/>
</dbReference>
<reference evidence="9" key="1">
    <citation type="submission" date="2018-06" db="EMBL/GenBank/DDBJ databases">
        <authorList>
            <person name="Zhirakovskaya E."/>
        </authorList>
    </citation>
    <scope>NUCLEOTIDE SEQUENCE</scope>
</reference>
<keyword evidence="5" id="KW-0443">Lipid metabolism</keyword>
<accession>A0A3B0RJP7</accession>
<dbReference type="AlphaFoldDB" id="A0A3B0RJP7"/>
<proteinExistence type="predicted"/>
<gene>
    <name evidence="9" type="ORF">MNBD_ALPHA05-810</name>
</gene>
<dbReference type="EC" id="2.3.1.129" evidence="9"/>
<dbReference type="Pfam" id="PF13720">
    <property type="entry name" value="Acetyltransf_11"/>
    <property type="match status" value="1"/>
</dbReference>
<evidence type="ECO:0000256" key="5">
    <source>
        <dbReference type="ARBA" id="ARBA00023098"/>
    </source>
</evidence>